<keyword evidence="1" id="KW-0472">Membrane</keyword>
<accession>A0A934KQE1</accession>
<proteinExistence type="predicted"/>
<protein>
    <submittedName>
        <fullName evidence="2">Uncharacterized protein</fullName>
    </submittedName>
</protein>
<gene>
    <name evidence="2" type="ORF">JF887_10960</name>
</gene>
<reference evidence="2 3" key="1">
    <citation type="submission" date="2020-10" db="EMBL/GenBank/DDBJ databases">
        <title>Ca. Dormibacterota MAGs.</title>
        <authorList>
            <person name="Montgomery K."/>
        </authorList>
    </citation>
    <scope>NUCLEOTIDE SEQUENCE [LARGE SCALE GENOMIC DNA]</scope>
    <source>
        <strain evidence="2">Mitchell_Peninsula_5</strain>
    </source>
</reference>
<evidence type="ECO:0000256" key="1">
    <source>
        <dbReference type="SAM" id="Phobius"/>
    </source>
</evidence>
<dbReference type="Proteomes" id="UP000614410">
    <property type="component" value="Unassembled WGS sequence"/>
</dbReference>
<keyword evidence="1" id="KW-1133">Transmembrane helix</keyword>
<comment type="caution">
    <text evidence="2">The sequence shown here is derived from an EMBL/GenBank/DDBJ whole genome shotgun (WGS) entry which is preliminary data.</text>
</comment>
<evidence type="ECO:0000313" key="3">
    <source>
        <dbReference type="Proteomes" id="UP000614410"/>
    </source>
</evidence>
<keyword evidence="1" id="KW-0812">Transmembrane</keyword>
<sequence>MRMAQRIARAMLVALAAMLVLSNLIYASITARGEVGITTVAELILVGGVLVLVRSSRARRRAP</sequence>
<feature type="transmembrane region" description="Helical" evidence="1">
    <location>
        <begin position="37"/>
        <end position="53"/>
    </location>
</feature>
<evidence type="ECO:0000313" key="2">
    <source>
        <dbReference type="EMBL" id="MBJ7609930.1"/>
    </source>
</evidence>
<dbReference type="AlphaFoldDB" id="A0A934KQE1"/>
<name>A0A934KQE1_9BACT</name>
<dbReference type="EMBL" id="JAEKNN010000053">
    <property type="protein sequence ID" value="MBJ7609930.1"/>
    <property type="molecule type" value="Genomic_DNA"/>
</dbReference>
<organism evidence="2 3">
    <name type="scientific">Candidatus Amunia macphersoniae</name>
    <dbReference type="NCBI Taxonomy" id="3127014"/>
    <lineage>
        <taxon>Bacteria</taxon>
        <taxon>Bacillati</taxon>
        <taxon>Candidatus Dormiibacterota</taxon>
        <taxon>Candidatus Dormibacteria</taxon>
        <taxon>Candidatus Aeolococcales</taxon>
        <taxon>Candidatus Aeolococcaceae</taxon>
        <taxon>Candidatus Amunia</taxon>
    </lineage>
</organism>